<dbReference type="PRINTS" id="PR00332">
    <property type="entry name" value="HISTRIAD"/>
</dbReference>
<evidence type="ECO:0000313" key="5">
    <source>
        <dbReference type="Proteomes" id="UP000034611"/>
    </source>
</evidence>
<accession>A0A0G1F1R4</accession>
<comment type="caution">
    <text evidence="4">The sequence shown here is derived from an EMBL/GenBank/DDBJ whole genome shotgun (WGS) entry which is preliminary data.</text>
</comment>
<feature type="domain" description="HIT" evidence="3">
    <location>
        <begin position="5"/>
        <end position="106"/>
    </location>
</feature>
<dbReference type="InterPro" id="IPR011146">
    <property type="entry name" value="HIT-like"/>
</dbReference>
<dbReference type="Gene3D" id="3.30.428.10">
    <property type="entry name" value="HIT-like"/>
    <property type="match status" value="1"/>
</dbReference>
<organism evidence="4 5">
    <name type="scientific">Candidatus Woesebacteria bacterium GW2011_GWC1_43_10b</name>
    <dbReference type="NCBI Taxonomy" id="1618585"/>
    <lineage>
        <taxon>Bacteria</taxon>
        <taxon>Candidatus Woeseibacteriota</taxon>
    </lineage>
</organism>
<protein>
    <submittedName>
        <fullName evidence="4">Histidine triad protein</fullName>
    </submittedName>
</protein>
<dbReference type="SUPFAM" id="SSF54197">
    <property type="entry name" value="HIT-like"/>
    <property type="match status" value="1"/>
</dbReference>
<dbReference type="AlphaFoldDB" id="A0A0G1F1R4"/>
<sequence>MTDCVFCKIVKKEIPAAVEKETGDFLIFKDVNPRAPVHLLIIPKKHYRDALELPDNLWKGLRDVARELAKEKNLDGFRLVTNTGEAVAVNHMHMHFLGEVGKTREI</sequence>
<reference evidence="4 5" key="1">
    <citation type="journal article" date="2015" name="Nature">
        <title>rRNA introns, odd ribosomes, and small enigmatic genomes across a large radiation of phyla.</title>
        <authorList>
            <person name="Brown C.T."/>
            <person name="Hug L.A."/>
            <person name="Thomas B.C."/>
            <person name="Sharon I."/>
            <person name="Castelle C.J."/>
            <person name="Singh A."/>
            <person name="Wilkins M.J."/>
            <person name="Williams K.H."/>
            <person name="Banfield J.F."/>
        </authorList>
    </citation>
    <scope>NUCLEOTIDE SEQUENCE [LARGE SCALE GENOMIC DNA]</scope>
</reference>
<dbReference type="InterPro" id="IPR001310">
    <property type="entry name" value="Histidine_triad_HIT"/>
</dbReference>
<name>A0A0G1F1R4_9BACT</name>
<dbReference type="GO" id="GO:0003824">
    <property type="term" value="F:catalytic activity"/>
    <property type="evidence" value="ECO:0007669"/>
    <property type="project" value="InterPro"/>
</dbReference>
<dbReference type="EMBL" id="LCEY01000009">
    <property type="protein sequence ID" value="KKS80773.1"/>
    <property type="molecule type" value="Genomic_DNA"/>
</dbReference>
<evidence type="ECO:0000256" key="1">
    <source>
        <dbReference type="PIRSR" id="PIRSR601310-1"/>
    </source>
</evidence>
<evidence type="ECO:0000313" key="4">
    <source>
        <dbReference type="EMBL" id="KKS80773.1"/>
    </source>
</evidence>
<dbReference type="Proteomes" id="UP000034611">
    <property type="component" value="Unassembled WGS sequence"/>
</dbReference>
<dbReference type="Pfam" id="PF11969">
    <property type="entry name" value="DcpS_C"/>
    <property type="match status" value="1"/>
</dbReference>
<feature type="active site" description="Tele-AMP-histidine intermediate" evidence="1">
    <location>
        <position position="95"/>
    </location>
</feature>
<proteinExistence type="predicted"/>
<gene>
    <name evidence="4" type="ORF">UV56_C0009G0007</name>
</gene>
<dbReference type="PROSITE" id="PS51084">
    <property type="entry name" value="HIT_2"/>
    <property type="match status" value="1"/>
</dbReference>
<dbReference type="PANTHER" id="PTHR23089">
    <property type="entry name" value="HISTIDINE TRIAD HIT PROTEIN"/>
    <property type="match status" value="1"/>
</dbReference>
<dbReference type="InterPro" id="IPR036265">
    <property type="entry name" value="HIT-like_sf"/>
</dbReference>
<feature type="short sequence motif" description="Histidine triad motif" evidence="2">
    <location>
        <begin position="91"/>
        <end position="95"/>
    </location>
</feature>
<evidence type="ECO:0000259" key="3">
    <source>
        <dbReference type="PROSITE" id="PS51084"/>
    </source>
</evidence>
<evidence type="ECO:0000256" key="2">
    <source>
        <dbReference type="PROSITE-ProRule" id="PRU00464"/>
    </source>
</evidence>